<evidence type="ECO:0000313" key="2">
    <source>
        <dbReference type="Proteomes" id="UP001165960"/>
    </source>
</evidence>
<protein>
    <submittedName>
        <fullName evidence="1">Uncharacterized protein</fullName>
    </submittedName>
</protein>
<keyword evidence="2" id="KW-1185">Reference proteome</keyword>
<accession>A0ACC2TB93</accession>
<proteinExistence type="predicted"/>
<name>A0ACC2TB93_9FUNG</name>
<dbReference type="Proteomes" id="UP001165960">
    <property type="component" value="Unassembled WGS sequence"/>
</dbReference>
<reference evidence="1" key="1">
    <citation type="submission" date="2022-04" db="EMBL/GenBank/DDBJ databases">
        <title>Genome of the entomopathogenic fungus Entomophthora muscae.</title>
        <authorList>
            <person name="Elya C."/>
            <person name="Lovett B.R."/>
            <person name="Lee E."/>
            <person name="Macias A.M."/>
            <person name="Hajek A.E."/>
            <person name="De Bivort B.L."/>
            <person name="Kasson M.T."/>
            <person name="De Fine Licht H.H."/>
            <person name="Stajich J.E."/>
        </authorList>
    </citation>
    <scope>NUCLEOTIDE SEQUENCE</scope>
    <source>
        <strain evidence="1">Berkeley</strain>
    </source>
</reference>
<gene>
    <name evidence="1" type="ORF">DSO57_1032425</name>
</gene>
<sequence>MIPKIINYILSGIGGSVCLSTLLYYLYNSSRSYKLSQRRRCFKYSSEKVVIIGASSGIGRELALIYAQRGASIILVARRKELLDELVLECKQIAHTASLDIQVVSFPCDITSYKKLSQLSKLVDDKFQVIDTLILNAGALSVLKFADLILERTPTLPLAERLSSVQDILSINYTSFVHITAHLLSNLELSTAGNIVVVSSAAGVVGTPTRSLYSASKHALHGFYNSLRMELEAAASPVKVVIVCPGSVDTQLRLSSVDGSKVDIRAVAGVKSGKLSPQSVAERIIQASDNSEELVFLPSTYRHTVWLAYFFPSIISKLARKKYGL</sequence>
<comment type="caution">
    <text evidence="1">The sequence shown here is derived from an EMBL/GenBank/DDBJ whole genome shotgun (WGS) entry which is preliminary data.</text>
</comment>
<organism evidence="1 2">
    <name type="scientific">Entomophthora muscae</name>
    <dbReference type="NCBI Taxonomy" id="34485"/>
    <lineage>
        <taxon>Eukaryota</taxon>
        <taxon>Fungi</taxon>
        <taxon>Fungi incertae sedis</taxon>
        <taxon>Zoopagomycota</taxon>
        <taxon>Entomophthoromycotina</taxon>
        <taxon>Entomophthoromycetes</taxon>
        <taxon>Entomophthorales</taxon>
        <taxon>Entomophthoraceae</taxon>
        <taxon>Entomophthora</taxon>
    </lineage>
</organism>
<dbReference type="EMBL" id="QTSX02003083">
    <property type="protein sequence ID" value="KAJ9071929.1"/>
    <property type="molecule type" value="Genomic_DNA"/>
</dbReference>
<evidence type="ECO:0000313" key="1">
    <source>
        <dbReference type="EMBL" id="KAJ9071929.1"/>
    </source>
</evidence>